<feature type="domain" description="DNA replication/recombination mediator RecO N-terminal" evidence="7">
    <location>
        <begin position="1"/>
        <end position="81"/>
    </location>
</feature>
<dbReference type="AlphaFoldDB" id="A0A0F9C6B1"/>
<comment type="caution">
    <text evidence="8">The sequence shown here is derived from an EMBL/GenBank/DDBJ whole genome shotgun (WGS) entry which is preliminary data.</text>
</comment>
<dbReference type="GO" id="GO:0006302">
    <property type="term" value="P:double-strand break repair"/>
    <property type="evidence" value="ECO:0007669"/>
    <property type="project" value="TreeGrafter"/>
</dbReference>
<dbReference type="Pfam" id="PF11967">
    <property type="entry name" value="RecO_N"/>
    <property type="match status" value="1"/>
</dbReference>
<evidence type="ECO:0000259" key="7">
    <source>
        <dbReference type="Pfam" id="PF11967"/>
    </source>
</evidence>
<dbReference type="InterPro" id="IPR012340">
    <property type="entry name" value="NA-bd_OB-fold"/>
</dbReference>
<dbReference type="GO" id="GO:0043590">
    <property type="term" value="C:bacterial nucleoid"/>
    <property type="evidence" value="ECO:0007669"/>
    <property type="project" value="TreeGrafter"/>
</dbReference>
<dbReference type="Gene3D" id="2.40.50.140">
    <property type="entry name" value="Nucleic acid-binding proteins"/>
    <property type="match status" value="1"/>
</dbReference>
<reference evidence="8" key="1">
    <citation type="journal article" date="2015" name="Nature">
        <title>Complex archaea that bridge the gap between prokaryotes and eukaryotes.</title>
        <authorList>
            <person name="Spang A."/>
            <person name="Saw J.H."/>
            <person name="Jorgensen S.L."/>
            <person name="Zaremba-Niedzwiedzka K."/>
            <person name="Martijn J."/>
            <person name="Lind A.E."/>
            <person name="van Eijk R."/>
            <person name="Schleper C."/>
            <person name="Guy L."/>
            <person name="Ettema T.J."/>
        </authorList>
    </citation>
    <scope>NUCLEOTIDE SEQUENCE</scope>
</reference>
<dbReference type="SUPFAM" id="SSF57863">
    <property type="entry name" value="ArfGap/RecO-like zinc finger"/>
    <property type="match status" value="1"/>
</dbReference>
<name>A0A0F9C6B1_9ZZZZ</name>
<dbReference type="HAMAP" id="MF_00201">
    <property type="entry name" value="RecO"/>
    <property type="match status" value="1"/>
</dbReference>
<gene>
    <name evidence="8" type="ORF">LCGC14_2362720</name>
</gene>
<keyword evidence="4" id="KW-0233">DNA recombination</keyword>
<keyword evidence="3" id="KW-0227">DNA damage</keyword>
<evidence type="ECO:0000256" key="3">
    <source>
        <dbReference type="ARBA" id="ARBA00022763"/>
    </source>
</evidence>
<proteinExistence type="inferred from homology"/>
<comment type="similarity">
    <text evidence="1">Belongs to the RecO family.</text>
</comment>
<evidence type="ECO:0000256" key="4">
    <source>
        <dbReference type="ARBA" id="ARBA00023172"/>
    </source>
</evidence>
<dbReference type="InterPro" id="IPR003717">
    <property type="entry name" value="RecO"/>
</dbReference>
<accession>A0A0F9C6B1</accession>
<dbReference type="InterPro" id="IPR037278">
    <property type="entry name" value="ARFGAP/RecO"/>
</dbReference>
<sequence>MPILSTPAILLRRIDYGDYDLIITLFTFDEGKISVIAKSAKKSIKRFSGVLEIFSVLNVIYRTSQRKGLPVLQAAALKHPFQHIRENIKKTAYASYWAELINQWLEEGEKQIQLYLLFQQVLEKLDQDHLPEETLSILFQMRFMKLSGFYPNLEHCSVCRMKMEKMRKNRVTFDLVKGGLLCEKCTSGSLNKRSLSKGTIKQLRWLESGDWTKAERIRFSPPAIQEGQELLEAFVPYHLGKEPRSLKFLRRLRNDP</sequence>
<dbReference type="SUPFAM" id="SSF50249">
    <property type="entry name" value="Nucleic acid-binding proteins"/>
    <property type="match status" value="1"/>
</dbReference>
<dbReference type="EMBL" id="LAZR01034651">
    <property type="protein sequence ID" value="KKL44734.1"/>
    <property type="molecule type" value="Genomic_DNA"/>
</dbReference>
<dbReference type="PANTHER" id="PTHR33991">
    <property type="entry name" value="DNA REPAIR PROTEIN RECO"/>
    <property type="match status" value="1"/>
</dbReference>
<evidence type="ECO:0000256" key="2">
    <source>
        <dbReference type="ARBA" id="ARBA00021310"/>
    </source>
</evidence>
<protein>
    <recommendedName>
        <fullName evidence="2">DNA repair protein RecO</fullName>
    </recommendedName>
    <alternativeName>
        <fullName evidence="6">Recombination protein O</fullName>
    </alternativeName>
</protein>
<dbReference type="Gene3D" id="1.20.1440.120">
    <property type="entry name" value="Recombination protein O, C-terminal domain"/>
    <property type="match status" value="1"/>
</dbReference>
<dbReference type="PANTHER" id="PTHR33991:SF1">
    <property type="entry name" value="DNA REPAIR PROTEIN RECO"/>
    <property type="match status" value="1"/>
</dbReference>
<dbReference type="InterPro" id="IPR042242">
    <property type="entry name" value="RecO_C"/>
</dbReference>
<dbReference type="Pfam" id="PF02565">
    <property type="entry name" value="RecO_C"/>
    <property type="match status" value="1"/>
</dbReference>
<keyword evidence="5" id="KW-0234">DNA repair</keyword>
<evidence type="ECO:0000313" key="8">
    <source>
        <dbReference type="EMBL" id="KKL44734.1"/>
    </source>
</evidence>
<organism evidence="8">
    <name type="scientific">marine sediment metagenome</name>
    <dbReference type="NCBI Taxonomy" id="412755"/>
    <lineage>
        <taxon>unclassified sequences</taxon>
        <taxon>metagenomes</taxon>
        <taxon>ecological metagenomes</taxon>
    </lineage>
</organism>
<dbReference type="NCBIfam" id="TIGR00613">
    <property type="entry name" value="reco"/>
    <property type="match status" value="1"/>
</dbReference>
<evidence type="ECO:0000256" key="1">
    <source>
        <dbReference type="ARBA" id="ARBA00007452"/>
    </source>
</evidence>
<evidence type="ECO:0000256" key="6">
    <source>
        <dbReference type="ARBA" id="ARBA00033409"/>
    </source>
</evidence>
<dbReference type="InterPro" id="IPR022572">
    <property type="entry name" value="DNA_rep/recomb_RecO_N"/>
</dbReference>
<evidence type="ECO:0000256" key="5">
    <source>
        <dbReference type="ARBA" id="ARBA00023204"/>
    </source>
</evidence>
<dbReference type="GO" id="GO:0006310">
    <property type="term" value="P:DNA recombination"/>
    <property type="evidence" value="ECO:0007669"/>
    <property type="project" value="UniProtKB-KW"/>
</dbReference>